<feature type="region of interest" description="Disordered" evidence="1">
    <location>
        <begin position="1"/>
        <end position="124"/>
    </location>
</feature>
<sequence length="308" mass="34253">MSSQTPGPSAKRRRVDVANAALRKPFRSPLINRPTPTAEGAVESTPGANNSRVAAPNIDTPTPTRFGGGRLVSTPVRAPSHLTSDPSGVVPHRPSYSAGASKRGASNSSNSRRRDTNKRSSPLIEQLRRTQRDTTIQLRKTQDHLGIVRQAGRMEAQSRAKRSALGLEPGPKLEATEIDVELRELIDKWKFASRQAAEDVFELIRGRVEDMGGAKAWRETRRQQRDFFRGVDEEERGDRKKKTAGDHEEEDGCGSGDQRDDHIEERGDEESEEGVDKESGFTMLMMMQSLNIDPVILGYDPVEDKWQD</sequence>
<evidence type="ECO:0000313" key="2">
    <source>
        <dbReference type="EMBL" id="KAK0730365.1"/>
    </source>
</evidence>
<proteinExistence type="predicted"/>
<dbReference type="EMBL" id="JAUKUA010000001">
    <property type="protein sequence ID" value="KAK0730365.1"/>
    <property type="molecule type" value="Genomic_DNA"/>
</dbReference>
<name>A0AA40B9X4_9PEZI</name>
<protein>
    <recommendedName>
        <fullName evidence="4">Swi5-dependent recombination DNA repair protein 1</fullName>
    </recommendedName>
</protein>
<dbReference type="PANTHER" id="PTHR28527">
    <property type="entry name" value="MATING-TYPE SWITCHING PROTEIN SWI2-RELATED"/>
    <property type="match status" value="1"/>
</dbReference>
<evidence type="ECO:0008006" key="4">
    <source>
        <dbReference type="Google" id="ProtNLM"/>
    </source>
</evidence>
<evidence type="ECO:0000256" key="1">
    <source>
        <dbReference type="SAM" id="MobiDB-lite"/>
    </source>
</evidence>
<feature type="compositionally biased region" description="Low complexity" evidence="1">
    <location>
        <begin position="97"/>
        <end position="110"/>
    </location>
</feature>
<dbReference type="GO" id="GO:0006310">
    <property type="term" value="P:DNA recombination"/>
    <property type="evidence" value="ECO:0007669"/>
    <property type="project" value="TreeGrafter"/>
</dbReference>
<dbReference type="Proteomes" id="UP001172102">
    <property type="component" value="Unassembled WGS sequence"/>
</dbReference>
<evidence type="ECO:0000313" key="3">
    <source>
        <dbReference type="Proteomes" id="UP001172102"/>
    </source>
</evidence>
<dbReference type="Gene3D" id="6.10.140.1020">
    <property type="match status" value="1"/>
</dbReference>
<dbReference type="PANTHER" id="PTHR28527:SF1">
    <property type="entry name" value="SWI5-DEPENDENT RECOMBINATION DNA REPAIR PROTEIN 1"/>
    <property type="match status" value="1"/>
</dbReference>
<feature type="region of interest" description="Disordered" evidence="1">
    <location>
        <begin position="228"/>
        <end position="282"/>
    </location>
</feature>
<gene>
    <name evidence="2" type="ORF">B0H67DRAFT_638879</name>
</gene>
<accession>A0AA40B9X4</accession>
<comment type="caution">
    <text evidence="2">The sequence shown here is derived from an EMBL/GenBank/DDBJ whole genome shotgun (WGS) entry which is preliminary data.</text>
</comment>
<keyword evidence="3" id="KW-1185">Reference proteome</keyword>
<organism evidence="2 3">
    <name type="scientific">Lasiosphaeris hirsuta</name>
    <dbReference type="NCBI Taxonomy" id="260670"/>
    <lineage>
        <taxon>Eukaryota</taxon>
        <taxon>Fungi</taxon>
        <taxon>Dikarya</taxon>
        <taxon>Ascomycota</taxon>
        <taxon>Pezizomycotina</taxon>
        <taxon>Sordariomycetes</taxon>
        <taxon>Sordariomycetidae</taxon>
        <taxon>Sordariales</taxon>
        <taxon>Lasiosphaeriaceae</taxon>
        <taxon>Lasiosphaeris</taxon>
    </lineage>
</organism>
<dbReference type="AlphaFoldDB" id="A0AA40B9X4"/>
<reference evidence="2" key="1">
    <citation type="submission" date="2023-06" db="EMBL/GenBank/DDBJ databases">
        <title>Genome-scale phylogeny and comparative genomics of the fungal order Sordariales.</title>
        <authorList>
            <consortium name="Lawrence Berkeley National Laboratory"/>
            <person name="Hensen N."/>
            <person name="Bonometti L."/>
            <person name="Westerberg I."/>
            <person name="Brannstrom I.O."/>
            <person name="Guillou S."/>
            <person name="Cros-Aarteil S."/>
            <person name="Calhoun S."/>
            <person name="Haridas S."/>
            <person name="Kuo A."/>
            <person name="Mondo S."/>
            <person name="Pangilinan J."/>
            <person name="Riley R."/>
            <person name="Labutti K."/>
            <person name="Andreopoulos B."/>
            <person name="Lipzen A."/>
            <person name="Chen C."/>
            <person name="Yanf M."/>
            <person name="Daum C."/>
            <person name="Ng V."/>
            <person name="Clum A."/>
            <person name="Steindorff A."/>
            <person name="Ohm R."/>
            <person name="Martin F."/>
            <person name="Silar P."/>
            <person name="Natvig D."/>
            <person name="Lalanne C."/>
            <person name="Gautier V."/>
            <person name="Ament-Velasquez S.L."/>
            <person name="Kruys A."/>
            <person name="Hutchinson M.I."/>
            <person name="Powell A.J."/>
            <person name="Barry K."/>
            <person name="Miller A.N."/>
            <person name="Grigoriev I.V."/>
            <person name="Debuchy R."/>
            <person name="Gladieux P."/>
            <person name="Thoren M.H."/>
            <person name="Johannesson H."/>
        </authorList>
    </citation>
    <scope>NUCLEOTIDE SEQUENCE</scope>
    <source>
        <strain evidence="2">SMH4607-1</strain>
    </source>
</reference>